<keyword evidence="5" id="KW-0475">Mercuric resistance</keyword>
<feature type="transmembrane region" description="Helical" evidence="15">
    <location>
        <begin position="26"/>
        <end position="58"/>
    </location>
</feature>
<comment type="function">
    <text evidence="14">Involved in mercury resistance. Probably transfers a mercuric ion from the periplasmic Hg(2+)-binding protein MerP to the cytoplasmic mercuric reductase MerA.</text>
</comment>
<keyword evidence="11 15" id="KW-1133">Transmembrane helix</keyword>
<keyword evidence="8 15" id="KW-0812">Transmembrane</keyword>
<feature type="transmembrane region" description="Helical" evidence="15">
    <location>
        <begin position="70"/>
        <end position="88"/>
    </location>
</feature>
<proteinExistence type="inferred from homology"/>
<dbReference type="Pfam" id="PF02411">
    <property type="entry name" value="MerT"/>
    <property type="match status" value="1"/>
</dbReference>
<name>D5C2E8_NITHN</name>
<sequence>MSTKSLPKILGNETPAPEQTKRQNRLLVTGSLVGAVLASSCCILPLLLLTLGVSGAWISHLTVLAPYQPFFLVATFGFLGAGFWKVYWKPKVRCEEGSYCASPTSDRVLKTALWIATALVLTTLGINFLGPLFL</sequence>
<evidence type="ECO:0000256" key="12">
    <source>
        <dbReference type="ARBA" id="ARBA00023136"/>
    </source>
</evidence>
<protein>
    <recommendedName>
        <fullName evidence="3">Mercuric transport protein MerT</fullName>
    </recommendedName>
    <alternativeName>
        <fullName evidence="13">Mercury ion transport protein</fullName>
    </alternativeName>
</protein>
<evidence type="ECO:0000256" key="10">
    <source>
        <dbReference type="ARBA" id="ARBA00022914"/>
    </source>
</evidence>
<gene>
    <name evidence="16" type="ordered locus">Nhal_1679</name>
</gene>
<evidence type="ECO:0000256" key="6">
    <source>
        <dbReference type="ARBA" id="ARBA00022475"/>
    </source>
</evidence>
<keyword evidence="10" id="KW-0476">Mercury</keyword>
<dbReference type="OrthoDB" id="9813737at2"/>
<dbReference type="HOGENOM" id="CLU_151729_0_0_6"/>
<dbReference type="AlphaFoldDB" id="D5C2E8"/>
<keyword evidence="7" id="KW-0997">Cell inner membrane</keyword>
<comment type="similarity">
    <text evidence="2">Belongs to the MerT family.</text>
</comment>
<evidence type="ECO:0000256" key="11">
    <source>
        <dbReference type="ARBA" id="ARBA00022989"/>
    </source>
</evidence>
<keyword evidence="9" id="KW-0479">Metal-binding</keyword>
<evidence type="ECO:0000313" key="17">
    <source>
        <dbReference type="Proteomes" id="UP000001844"/>
    </source>
</evidence>
<accession>D5C2E8</accession>
<organism evidence="16 17">
    <name type="scientific">Nitrosococcus halophilus (strain Nc4)</name>
    <dbReference type="NCBI Taxonomy" id="472759"/>
    <lineage>
        <taxon>Bacteria</taxon>
        <taxon>Pseudomonadati</taxon>
        <taxon>Pseudomonadota</taxon>
        <taxon>Gammaproteobacteria</taxon>
        <taxon>Chromatiales</taxon>
        <taxon>Chromatiaceae</taxon>
        <taxon>Nitrosococcus</taxon>
    </lineage>
</organism>
<dbReference type="eggNOG" id="COG2608">
    <property type="taxonomic scope" value="Bacteria"/>
</dbReference>
<dbReference type="EMBL" id="CP001798">
    <property type="protein sequence ID" value="ADE14807.1"/>
    <property type="molecule type" value="Genomic_DNA"/>
</dbReference>
<evidence type="ECO:0000256" key="8">
    <source>
        <dbReference type="ARBA" id="ARBA00022692"/>
    </source>
</evidence>
<dbReference type="GO" id="GO:0046872">
    <property type="term" value="F:metal ion binding"/>
    <property type="evidence" value="ECO:0007669"/>
    <property type="project" value="UniProtKB-KW"/>
</dbReference>
<dbReference type="InterPro" id="IPR003457">
    <property type="entry name" value="Transprt_MerT"/>
</dbReference>
<evidence type="ECO:0000256" key="7">
    <source>
        <dbReference type="ARBA" id="ARBA00022519"/>
    </source>
</evidence>
<dbReference type="RefSeq" id="WP_013032694.1">
    <property type="nucleotide sequence ID" value="NC_013960.1"/>
</dbReference>
<evidence type="ECO:0000256" key="9">
    <source>
        <dbReference type="ARBA" id="ARBA00022723"/>
    </source>
</evidence>
<keyword evidence="17" id="KW-1185">Reference proteome</keyword>
<evidence type="ECO:0000256" key="13">
    <source>
        <dbReference type="ARBA" id="ARBA00030934"/>
    </source>
</evidence>
<evidence type="ECO:0000313" key="16">
    <source>
        <dbReference type="EMBL" id="ADE14807.1"/>
    </source>
</evidence>
<reference evidence="17" key="1">
    <citation type="submission" date="2010-04" db="EMBL/GenBank/DDBJ databases">
        <title>Complete genome sequence of Nitrosococcus halophilus Nc4, a salt-adapted, aerobic obligate ammonia-oxidizing sulfur purple bacterium.</title>
        <authorList>
            <consortium name="US DOE Joint Genome Institute"/>
            <person name="Campbell M.A."/>
            <person name="Malfatti S.A."/>
            <person name="Chain P.S.G."/>
            <person name="Heidelberg J.F."/>
            <person name="Ward B.B."/>
            <person name="Klotz M.G."/>
        </authorList>
    </citation>
    <scope>NUCLEOTIDE SEQUENCE [LARGE SCALE GENOMIC DNA]</scope>
    <source>
        <strain evidence="17">Nc4</strain>
    </source>
</reference>
<evidence type="ECO:0000256" key="5">
    <source>
        <dbReference type="ARBA" id="ARBA00022466"/>
    </source>
</evidence>
<evidence type="ECO:0000256" key="1">
    <source>
        <dbReference type="ARBA" id="ARBA00004429"/>
    </source>
</evidence>
<comment type="subcellular location">
    <subcellularLocation>
        <location evidence="1">Cell inner membrane</location>
        <topology evidence="1">Multi-pass membrane protein</topology>
    </subcellularLocation>
</comment>
<keyword evidence="4" id="KW-0813">Transport</keyword>
<feature type="transmembrane region" description="Helical" evidence="15">
    <location>
        <begin position="108"/>
        <end position="129"/>
    </location>
</feature>
<evidence type="ECO:0000256" key="15">
    <source>
        <dbReference type="SAM" id="Phobius"/>
    </source>
</evidence>
<evidence type="ECO:0000256" key="3">
    <source>
        <dbReference type="ARBA" id="ARBA00017053"/>
    </source>
</evidence>
<dbReference type="GO" id="GO:0005886">
    <property type="term" value="C:plasma membrane"/>
    <property type="evidence" value="ECO:0007669"/>
    <property type="project" value="UniProtKB-SubCell"/>
</dbReference>
<keyword evidence="6" id="KW-1003">Cell membrane</keyword>
<evidence type="ECO:0000256" key="2">
    <source>
        <dbReference type="ARBA" id="ARBA00008224"/>
    </source>
</evidence>
<evidence type="ECO:0000256" key="4">
    <source>
        <dbReference type="ARBA" id="ARBA00022448"/>
    </source>
</evidence>
<evidence type="ECO:0000256" key="14">
    <source>
        <dbReference type="ARBA" id="ARBA00045720"/>
    </source>
</evidence>
<dbReference type="GO" id="GO:0015097">
    <property type="term" value="F:mercury ion transmembrane transporter activity"/>
    <property type="evidence" value="ECO:0007669"/>
    <property type="project" value="InterPro"/>
</dbReference>
<dbReference type="KEGG" id="nhl:Nhal_1679"/>
<dbReference type="Proteomes" id="UP000001844">
    <property type="component" value="Chromosome"/>
</dbReference>
<keyword evidence="12 15" id="KW-0472">Membrane</keyword>
<dbReference type="STRING" id="472759.Nhal_1679"/>
<dbReference type="Gene3D" id="1.10.287.910">
    <property type="entry name" value="bacterial mercury transporter, merf"/>
    <property type="match status" value="1"/>
</dbReference>